<keyword evidence="7 8" id="KW-0119">Carbohydrate metabolism</keyword>
<dbReference type="PANTHER" id="PTHR10091:SF0">
    <property type="entry name" value="GALACTOSE MUTAROTASE"/>
    <property type="match status" value="1"/>
</dbReference>
<comment type="pathway">
    <text evidence="2 8">Carbohydrate metabolism; hexose metabolism.</text>
</comment>
<dbReference type="NCBIfam" id="NF008277">
    <property type="entry name" value="PRK11055.1"/>
    <property type="match status" value="1"/>
</dbReference>
<dbReference type="InterPro" id="IPR011013">
    <property type="entry name" value="Gal_mutarotase_sf_dom"/>
</dbReference>
<feature type="active site" description="Proton acceptor" evidence="9">
    <location>
        <position position="316"/>
    </location>
</feature>
<evidence type="ECO:0000256" key="5">
    <source>
        <dbReference type="ARBA" id="ARBA00014165"/>
    </source>
</evidence>
<name>A0A975EZM1_9SPIR</name>
<evidence type="ECO:0000313" key="12">
    <source>
        <dbReference type="EMBL" id="QTQ11751.1"/>
    </source>
</evidence>
<dbReference type="Gene3D" id="2.70.98.10">
    <property type="match status" value="1"/>
</dbReference>
<evidence type="ECO:0000256" key="8">
    <source>
        <dbReference type="PIRNR" id="PIRNR005096"/>
    </source>
</evidence>
<feature type="binding site" evidence="11">
    <location>
        <begin position="180"/>
        <end position="182"/>
    </location>
    <ligand>
        <name>beta-D-galactose</name>
        <dbReference type="ChEBI" id="CHEBI:27667"/>
    </ligand>
</feature>
<comment type="catalytic activity">
    <reaction evidence="1 8">
        <text>alpha-D-glucose = beta-D-glucose</text>
        <dbReference type="Rhea" id="RHEA:10264"/>
        <dbReference type="ChEBI" id="CHEBI:15903"/>
        <dbReference type="ChEBI" id="CHEBI:17925"/>
        <dbReference type="EC" id="5.1.3.3"/>
    </reaction>
</comment>
<evidence type="ECO:0000313" key="13">
    <source>
        <dbReference type="Proteomes" id="UP000671995"/>
    </source>
</evidence>
<dbReference type="GO" id="GO:0006006">
    <property type="term" value="P:glucose metabolic process"/>
    <property type="evidence" value="ECO:0007669"/>
    <property type="project" value="TreeGrafter"/>
</dbReference>
<comment type="similarity">
    <text evidence="3 8">Belongs to the aldose epimerase family.</text>
</comment>
<dbReference type="InterPro" id="IPR014718">
    <property type="entry name" value="GH-type_carb-bd"/>
</dbReference>
<evidence type="ECO:0000256" key="6">
    <source>
        <dbReference type="ARBA" id="ARBA00023235"/>
    </source>
</evidence>
<dbReference type="PANTHER" id="PTHR10091">
    <property type="entry name" value="ALDOSE-1-EPIMERASE"/>
    <property type="match status" value="1"/>
</dbReference>
<evidence type="ECO:0000256" key="11">
    <source>
        <dbReference type="PIRSR" id="PIRSR005096-3"/>
    </source>
</evidence>
<dbReference type="AlphaFoldDB" id="A0A975EZM1"/>
<dbReference type="InterPro" id="IPR047215">
    <property type="entry name" value="Galactose_mutarotase-like"/>
</dbReference>
<gene>
    <name evidence="12" type="ORF">HRI96_05780</name>
</gene>
<dbReference type="InterPro" id="IPR018052">
    <property type="entry name" value="Ald1_epimerase_CS"/>
</dbReference>
<evidence type="ECO:0000256" key="2">
    <source>
        <dbReference type="ARBA" id="ARBA00005028"/>
    </source>
</evidence>
<dbReference type="InterPro" id="IPR015443">
    <property type="entry name" value="Aldose_1-epimerase"/>
</dbReference>
<dbReference type="GO" id="GO:0033499">
    <property type="term" value="P:galactose catabolic process via UDP-galactose, Leloir pathway"/>
    <property type="evidence" value="ECO:0007669"/>
    <property type="project" value="TreeGrafter"/>
</dbReference>
<dbReference type="RefSeq" id="WP_210118546.1">
    <property type="nucleotide sequence ID" value="NZ_CP054257.1"/>
</dbReference>
<dbReference type="GO" id="GO:0030246">
    <property type="term" value="F:carbohydrate binding"/>
    <property type="evidence" value="ECO:0007669"/>
    <property type="project" value="InterPro"/>
</dbReference>
<dbReference type="EC" id="5.1.3.3" evidence="4 8"/>
<proteinExistence type="inferred from homology"/>
<protein>
    <recommendedName>
        <fullName evidence="5 8">Aldose 1-epimerase</fullName>
        <ecNumber evidence="4 8">5.1.3.3</ecNumber>
    </recommendedName>
</protein>
<dbReference type="CDD" id="cd09019">
    <property type="entry name" value="galactose_mutarotase_like"/>
    <property type="match status" value="1"/>
</dbReference>
<evidence type="ECO:0000256" key="10">
    <source>
        <dbReference type="PIRSR" id="PIRSR005096-2"/>
    </source>
</evidence>
<evidence type="ECO:0000256" key="4">
    <source>
        <dbReference type="ARBA" id="ARBA00013185"/>
    </source>
</evidence>
<feature type="binding site" evidence="11">
    <location>
        <begin position="79"/>
        <end position="80"/>
    </location>
    <ligand>
        <name>beta-D-galactose</name>
        <dbReference type="ChEBI" id="CHEBI:27667"/>
    </ligand>
</feature>
<evidence type="ECO:0000256" key="7">
    <source>
        <dbReference type="ARBA" id="ARBA00023277"/>
    </source>
</evidence>
<dbReference type="Proteomes" id="UP000671995">
    <property type="component" value="Chromosome"/>
</dbReference>
<dbReference type="GO" id="GO:0004034">
    <property type="term" value="F:aldose 1-epimerase activity"/>
    <property type="evidence" value="ECO:0007669"/>
    <property type="project" value="UniProtKB-EC"/>
</dbReference>
<dbReference type="PROSITE" id="PS00545">
    <property type="entry name" value="ALDOSE_1_EPIMERASE"/>
    <property type="match status" value="1"/>
</dbReference>
<accession>A0A975EZM1</accession>
<dbReference type="SUPFAM" id="SSF74650">
    <property type="entry name" value="Galactose mutarotase-like"/>
    <property type="match status" value="1"/>
</dbReference>
<sequence length="350" mass="38578">MEVKKEMFGTLSDGNVASLYTVSNGKMSFSATDYGCIITSILLPDPRSGKVDVSLGYSTLTGYACGTSSFGAIVGRFANRIGNAKFSLDGKDYALDVNSCGADCLHGGYTRYDKMLWKSSVFSNKNGIGVKFTRTSRDMEQGFPGNVKLEAVYTLDKFNRITLKYKASSDAATPINITNHTYFNLAGRGSVEDHVLQMNCPSYLEVDKNLIPTGKLIRVAGSAFDFLKSKKLGKDIKKTGNGYDHCFVTEVYDSDMKSAFDGEVKYAATIEEPVSGRAMKVYTDQIGMQLYTGNFLNGETGRNGMKYGKHEAFCLETQCFPDTPNKKDFPSCILYPGKKYKALTVYEFLF</sequence>
<reference evidence="12" key="2">
    <citation type="journal article" date="2021" name="Microbiol. Resour. Announc.">
        <title>Complete Genome Sequences of Three Human Oral Treponema parvum Isolates.</title>
        <authorList>
            <person name="Zeng H."/>
            <person name="Watt R.M."/>
        </authorList>
    </citation>
    <scope>NUCLEOTIDE SEQUENCE</scope>
    <source>
        <strain evidence="12">ATCC 700773</strain>
    </source>
</reference>
<feature type="active site" description="Proton donor" evidence="9">
    <location>
        <position position="180"/>
    </location>
</feature>
<feature type="binding site" evidence="10">
    <location>
        <position position="244"/>
    </location>
    <ligand>
        <name>beta-D-galactose</name>
        <dbReference type="ChEBI" id="CHEBI:27667"/>
    </ligand>
</feature>
<dbReference type="EMBL" id="CP054257">
    <property type="protein sequence ID" value="QTQ11751.1"/>
    <property type="molecule type" value="Genomic_DNA"/>
</dbReference>
<reference evidence="12" key="1">
    <citation type="submission" date="2020-05" db="EMBL/GenBank/DDBJ databases">
        <authorList>
            <person name="Zeng H."/>
            <person name="Chan Y.K."/>
            <person name="Watt R.M."/>
        </authorList>
    </citation>
    <scope>NUCLEOTIDE SEQUENCE</scope>
    <source>
        <strain evidence="12">ATCC 700773</strain>
    </source>
</reference>
<evidence type="ECO:0000256" key="9">
    <source>
        <dbReference type="PIRSR" id="PIRSR005096-1"/>
    </source>
</evidence>
<dbReference type="PIRSF" id="PIRSF005096">
    <property type="entry name" value="GALM"/>
    <property type="match status" value="1"/>
</dbReference>
<evidence type="ECO:0000256" key="3">
    <source>
        <dbReference type="ARBA" id="ARBA00006206"/>
    </source>
</evidence>
<keyword evidence="6 8" id="KW-0413">Isomerase</keyword>
<dbReference type="InterPro" id="IPR008183">
    <property type="entry name" value="Aldose_1/G6P_1-epimerase"/>
</dbReference>
<dbReference type="Pfam" id="PF01263">
    <property type="entry name" value="Aldose_epim"/>
    <property type="match status" value="1"/>
</dbReference>
<evidence type="ECO:0000256" key="1">
    <source>
        <dbReference type="ARBA" id="ARBA00001614"/>
    </source>
</evidence>
<organism evidence="12 13">
    <name type="scientific">Treponema parvum</name>
    <dbReference type="NCBI Taxonomy" id="138851"/>
    <lineage>
        <taxon>Bacteria</taxon>
        <taxon>Pseudomonadati</taxon>
        <taxon>Spirochaetota</taxon>
        <taxon>Spirochaetia</taxon>
        <taxon>Spirochaetales</taxon>
        <taxon>Treponemataceae</taxon>
        <taxon>Treponema</taxon>
    </lineage>
</organism>